<dbReference type="InterPro" id="IPR039552">
    <property type="entry name" value="IS66_C"/>
</dbReference>
<dbReference type="RefSeq" id="WP_006982055.1">
    <property type="nucleotide sequence ID" value="NZ_ABVL01000017.1"/>
</dbReference>
<protein>
    <submittedName>
        <fullName evidence="6">Transposase IS66</fullName>
    </submittedName>
</protein>
<dbReference type="Pfam" id="PF03050">
    <property type="entry name" value="DDE_Tnp_IS66"/>
    <property type="match status" value="1"/>
</dbReference>
<dbReference type="STRING" id="497964.CfE428DRAFT_4734"/>
<proteinExistence type="predicted"/>
<name>B4D744_9BACT</name>
<dbReference type="Pfam" id="PF13007">
    <property type="entry name" value="LZ_Tnp_IS66"/>
    <property type="match status" value="1"/>
</dbReference>
<dbReference type="InterPro" id="IPR024463">
    <property type="entry name" value="Transposase_TnpC_homeodom"/>
</dbReference>
<dbReference type="InParanoid" id="B4D744"/>
<dbReference type="InterPro" id="IPR004291">
    <property type="entry name" value="Transposase_IS66_central"/>
</dbReference>
<evidence type="ECO:0000259" key="4">
    <source>
        <dbReference type="Pfam" id="PF13007"/>
    </source>
</evidence>
<feature type="compositionally biased region" description="Basic and acidic residues" evidence="2">
    <location>
        <begin position="94"/>
        <end position="104"/>
    </location>
</feature>
<evidence type="ECO:0000313" key="7">
    <source>
        <dbReference type="Proteomes" id="UP000005824"/>
    </source>
</evidence>
<dbReference type="Pfam" id="PF13817">
    <property type="entry name" value="DDE_Tnp_IS66_C"/>
    <property type="match status" value="1"/>
</dbReference>
<dbReference type="NCBIfam" id="NF033517">
    <property type="entry name" value="transpos_IS66"/>
    <property type="match status" value="1"/>
</dbReference>
<dbReference type="InterPro" id="IPR052344">
    <property type="entry name" value="Transposase-related"/>
</dbReference>
<accession>B4D744</accession>
<dbReference type="AlphaFoldDB" id="B4D744"/>
<comment type="caution">
    <text evidence="6">The sequence shown here is derived from an EMBL/GenBank/DDBJ whole genome shotgun (WGS) entry which is preliminary data.</text>
</comment>
<reference evidence="6 7" key="1">
    <citation type="journal article" date="2011" name="J. Bacteriol.">
        <title>Genome sequence of Chthoniobacter flavus Ellin428, an aerobic heterotrophic soil bacterium.</title>
        <authorList>
            <person name="Kant R."/>
            <person name="van Passel M.W."/>
            <person name="Palva A."/>
            <person name="Lucas S."/>
            <person name="Lapidus A."/>
            <person name="Glavina Del Rio T."/>
            <person name="Dalin E."/>
            <person name="Tice H."/>
            <person name="Bruce D."/>
            <person name="Goodwin L."/>
            <person name="Pitluck S."/>
            <person name="Larimer F.W."/>
            <person name="Land M.L."/>
            <person name="Hauser L."/>
            <person name="Sangwan P."/>
            <person name="de Vos W.M."/>
            <person name="Janssen P.H."/>
            <person name="Smidt H."/>
        </authorList>
    </citation>
    <scope>NUCLEOTIDE SEQUENCE [LARGE SCALE GENOMIC DNA]</scope>
    <source>
        <strain evidence="6 7">Ellin428</strain>
    </source>
</reference>
<dbReference type="PANTHER" id="PTHR33678:SF1">
    <property type="entry name" value="BLL1576 PROTEIN"/>
    <property type="match status" value="1"/>
</dbReference>
<evidence type="ECO:0000256" key="1">
    <source>
        <dbReference type="SAM" id="Coils"/>
    </source>
</evidence>
<evidence type="ECO:0000313" key="6">
    <source>
        <dbReference type="EMBL" id="EDY17695.1"/>
    </source>
</evidence>
<feature type="coiled-coil region" evidence="1">
    <location>
        <begin position="7"/>
        <end position="48"/>
    </location>
</feature>
<feature type="domain" description="Transposase IS66 central" evidence="3">
    <location>
        <begin position="174"/>
        <end position="461"/>
    </location>
</feature>
<keyword evidence="7" id="KW-1185">Reference proteome</keyword>
<feature type="region of interest" description="Disordered" evidence="2">
    <location>
        <begin position="69"/>
        <end position="104"/>
    </location>
</feature>
<dbReference type="Proteomes" id="UP000005824">
    <property type="component" value="Unassembled WGS sequence"/>
</dbReference>
<dbReference type="eggNOG" id="COG2433">
    <property type="taxonomic scope" value="Bacteria"/>
</dbReference>
<evidence type="ECO:0000259" key="5">
    <source>
        <dbReference type="Pfam" id="PF13817"/>
    </source>
</evidence>
<keyword evidence="1" id="KW-0175">Coiled coil</keyword>
<dbReference type="PANTHER" id="PTHR33678">
    <property type="entry name" value="BLL1576 PROTEIN"/>
    <property type="match status" value="1"/>
</dbReference>
<dbReference type="EMBL" id="ABVL01000017">
    <property type="protein sequence ID" value="EDY17695.1"/>
    <property type="molecule type" value="Genomic_DNA"/>
</dbReference>
<feature type="domain" description="Transposase IS66 C-terminal" evidence="5">
    <location>
        <begin position="468"/>
        <end position="493"/>
    </location>
</feature>
<evidence type="ECO:0000256" key="2">
    <source>
        <dbReference type="SAM" id="MobiDB-lite"/>
    </source>
</evidence>
<evidence type="ECO:0000259" key="3">
    <source>
        <dbReference type="Pfam" id="PF03050"/>
    </source>
</evidence>
<organism evidence="6 7">
    <name type="scientific">Chthoniobacter flavus Ellin428</name>
    <dbReference type="NCBI Taxonomy" id="497964"/>
    <lineage>
        <taxon>Bacteria</taxon>
        <taxon>Pseudomonadati</taxon>
        <taxon>Verrucomicrobiota</taxon>
        <taxon>Spartobacteria</taxon>
        <taxon>Chthoniobacterales</taxon>
        <taxon>Chthoniobacteraceae</taxon>
        <taxon>Chthoniobacter</taxon>
    </lineage>
</organism>
<feature type="domain" description="Transposase TnpC homeodomain" evidence="4">
    <location>
        <begin position="38"/>
        <end position="109"/>
    </location>
</feature>
<gene>
    <name evidence="6" type="ORF">CfE428DRAFT_4734</name>
</gene>
<sequence>MAKSSSLRELQEALAQVVTENARLSEENGQMRTENKLLREKIDALLRKLFGASSEKLDSGQLLLMLQGLDAPPGKEPEPVGAEAPRRSTGQSPPRERGPRIPEHLPVVEEVIDPEPVKACREAWRCIGEEVTEQLDFKPAEFFKRRLIRRKYVRREQPFAAPIIAPLQTLQDRCLAAPGLIAAIIVGKYVDHVPLYRQEQIFVTRHGVKLPRQTMVQWMALAADWLQPIYEHIRTGVLGGGYVQIDETPIEYLSPGHGETKLGYLWVCSSPGGDAIFCWQTSRAAACLEEIVPAPWQGTIQSDGYRGYSAFVRTHNAQVGREAITLAGCWAHARRALLEGQPSAPQTVNWLLKQIANLYEIESQLRENCAGGALRQSIRAAQSAMIVRRIHTALWRIRRRYLPQSALGRGISYVLDQWTALERFLGDGRLEIDNNLCENAIRPTAVGKKNWLFVGAAEAGQRGAILYTIVESCRRRGIDPLAYLRDVLTRLPKMLITEVPSITPQAWAKAQRQAPDLKAAS</sequence>